<reference evidence="1" key="1">
    <citation type="submission" date="2018-05" db="EMBL/GenBank/DDBJ databases">
        <authorList>
            <person name="Lanie J.A."/>
            <person name="Ng W.-L."/>
            <person name="Kazmierczak K.M."/>
            <person name="Andrzejewski T.M."/>
            <person name="Davidsen T.M."/>
            <person name="Wayne K.J."/>
            <person name="Tettelin H."/>
            <person name="Glass J.I."/>
            <person name="Rusch D."/>
            <person name="Podicherti R."/>
            <person name="Tsui H.-C.T."/>
            <person name="Winkler M.E."/>
        </authorList>
    </citation>
    <scope>NUCLEOTIDE SEQUENCE</scope>
</reference>
<dbReference type="EMBL" id="UINC01167280">
    <property type="protein sequence ID" value="SVD69702.1"/>
    <property type="molecule type" value="Genomic_DNA"/>
</dbReference>
<feature type="non-terminal residue" evidence="1">
    <location>
        <position position="1"/>
    </location>
</feature>
<gene>
    <name evidence="1" type="ORF">METZ01_LOCUS422556</name>
</gene>
<organism evidence="1">
    <name type="scientific">marine metagenome</name>
    <dbReference type="NCBI Taxonomy" id="408172"/>
    <lineage>
        <taxon>unclassified sequences</taxon>
        <taxon>metagenomes</taxon>
        <taxon>ecological metagenomes</taxon>
    </lineage>
</organism>
<sequence>VLQKNHCPLFGSYSGTSRFIEPKAEERFRWVSTSVSKPISFLQEFCIRKWFIGAKNAGMFVWL</sequence>
<dbReference type="AlphaFoldDB" id="A0A382XF63"/>
<protein>
    <submittedName>
        <fullName evidence="1">Uncharacterized protein</fullName>
    </submittedName>
</protein>
<accession>A0A382XF63</accession>
<proteinExistence type="predicted"/>
<name>A0A382XF63_9ZZZZ</name>
<evidence type="ECO:0000313" key="1">
    <source>
        <dbReference type="EMBL" id="SVD69702.1"/>
    </source>
</evidence>